<dbReference type="PANTHER" id="PTHR11557">
    <property type="entry name" value="PORPHOBILINOGEN DEAMINASE"/>
    <property type="match status" value="1"/>
</dbReference>
<evidence type="ECO:0000256" key="1">
    <source>
        <dbReference type="ARBA" id="ARBA00002869"/>
    </source>
</evidence>
<dbReference type="PANTHER" id="PTHR11557:SF0">
    <property type="entry name" value="PORPHOBILINOGEN DEAMINASE"/>
    <property type="match status" value="1"/>
</dbReference>
<dbReference type="PIRSF" id="PIRSF001438">
    <property type="entry name" value="4pyrrol_synth_OHMeBilane_synth"/>
    <property type="match status" value="1"/>
</dbReference>
<dbReference type="InterPro" id="IPR022417">
    <property type="entry name" value="Porphobilin_deaminase_N"/>
</dbReference>
<proteinExistence type="inferred from homology"/>
<comment type="catalytic activity">
    <reaction evidence="7 8">
        <text>4 porphobilinogen + H2O = hydroxymethylbilane + 4 NH4(+)</text>
        <dbReference type="Rhea" id="RHEA:13185"/>
        <dbReference type="ChEBI" id="CHEBI:15377"/>
        <dbReference type="ChEBI" id="CHEBI:28938"/>
        <dbReference type="ChEBI" id="CHEBI:57845"/>
        <dbReference type="ChEBI" id="CHEBI:58126"/>
        <dbReference type="EC" id="2.5.1.61"/>
    </reaction>
</comment>
<dbReference type="FunFam" id="3.40.190.10:FF:000005">
    <property type="entry name" value="Porphobilinogen deaminase"/>
    <property type="match status" value="1"/>
</dbReference>
<evidence type="ECO:0000259" key="9">
    <source>
        <dbReference type="Pfam" id="PF01379"/>
    </source>
</evidence>
<dbReference type="PRINTS" id="PR00151">
    <property type="entry name" value="PORPHBDMNASE"/>
</dbReference>
<evidence type="ECO:0000313" key="11">
    <source>
        <dbReference type="EMBL" id="RBP45459.1"/>
    </source>
</evidence>
<gene>
    <name evidence="8" type="primary">hemC</name>
    <name evidence="11" type="ORF">DES53_103459</name>
</gene>
<comment type="pathway">
    <text evidence="2">Porphyrin-containing compound metabolism; protoporphyrin-IX biosynthesis; coproporphyrinogen-III from 5-aminolevulinate: step 2/4.</text>
</comment>
<dbReference type="AlphaFoldDB" id="A0A366HRQ7"/>
<reference evidence="11 12" key="1">
    <citation type="submission" date="2018-06" db="EMBL/GenBank/DDBJ databases">
        <title>Genomic Encyclopedia of Type Strains, Phase IV (KMG-IV): sequencing the most valuable type-strain genomes for metagenomic binning, comparative biology and taxonomic classification.</title>
        <authorList>
            <person name="Goeker M."/>
        </authorList>
    </citation>
    <scope>NUCLEOTIDE SEQUENCE [LARGE SCALE GENOMIC DNA]</scope>
    <source>
        <strain evidence="11 12">DSM 25532</strain>
    </source>
</reference>
<sequence>MNEKALILGTRGSELALCQADMVTAALQQAHPTLKIERRIIATSGDKRPDLRFSEFNQVAHVDKGIFIKELEMALESGEIDFAVHSLKDVPSDLAKGFAIAAVLPRANTEDVLLTRDGYTLDTLPAGAKIGTSSVRRQRMIKWRRPDVVAEEIRGNVPTRVRKLFAPSQLDGILLARAGLERLGLLKGDAVQLDGQTIPATILGGDDFLPAAGQGAIGIEIRDGDETTRTVLQAINDSVTFASVQAEREFLRLLGAGCQTPVGARTSVSGESLHMRVLVFSEKNAEAKPVDLEATGSMSDPLALATDLAGKVQKA</sequence>
<dbReference type="GO" id="GO:0006782">
    <property type="term" value="P:protoporphyrinogen IX biosynthetic process"/>
    <property type="evidence" value="ECO:0007669"/>
    <property type="project" value="UniProtKB-UniRule"/>
</dbReference>
<protein>
    <recommendedName>
        <fullName evidence="8">Porphobilinogen deaminase</fullName>
        <shortName evidence="8">PBG</shortName>
        <ecNumber evidence="8">2.5.1.61</ecNumber>
    </recommendedName>
    <alternativeName>
        <fullName evidence="8">Hydroxymethylbilane synthase</fullName>
        <shortName evidence="8">HMBS</shortName>
    </alternativeName>
    <alternativeName>
        <fullName evidence="8">Pre-uroporphyrinogen synthase</fullName>
    </alternativeName>
</protein>
<feature type="modified residue" description="S-(dipyrrolylmethanemethyl)cysteine" evidence="8">
    <location>
        <position position="258"/>
    </location>
</feature>
<evidence type="ECO:0000259" key="10">
    <source>
        <dbReference type="Pfam" id="PF03900"/>
    </source>
</evidence>
<comment type="subunit">
    <text evidence="4 8">Monomer.</text>
</comment>
<dbReference type="Gene3D" id="3.30.160.40">
    <property type="entry name" value="Porphobilinogen deaminase, C-terminal domain"/>
    <property type="match status" value="1"/>
</dbReference>
<dbReference type="GO" id="GO:0005737">
    <property type="term" value="C:cytoplasm"/>
    <property type="evidence" value="ECO:0007669"/>
    <property type="project" value="UniProtKB-UniRule"/>
</dbReference>
<dbReference type="EC" id="2.5.1.61" evidence="8"/>
<evidence type="ECO:0000256" key="8">
    <source>
        <dbReference type="HAMAP-Rule" id="MF_00260"/>
    </source>
</evidence>
<dbReference type="Pfam" id="PF03900">
    <property type="entry name" value="Porphobil_deamC"/>
    <property type="match status" value="1"/>
</dbReference>
<dbReference type="RefSeq" id="WP_170157055.1">
    <property type="nucleotide sequence ID" value="NZ_QNRR01000003.1"/>
</dbReference>
<evidence type="ECO:0000256" key="4">
    <source>
        <dbReference type="ARBA" id="ARBA00011245"/>
    </source>
</evidence>
<organism evidence="11 12">
    <name type="scientific">Roseimicrobium gellanilyticum</name>
    <dbReference type="NCBI Taxonomy" id="748857"/>
    <lineage>
        <taxon>Bacteria</taxon>
        <taxon>Pseudomonadati</taxon>
        <taxon>Verrucomicrobiota</taxon>
        <taxon>Verrucomicrobiia</taxon>
        <taxon>Verrucomicrobiales</taxon>
        <taxon>Verrucomicrobiaceae</taxon>
        <taxon>Roseimicrobium</taxon>
    </lineage>
</organism>
<evidence type="ECO:0000256" key="7">
    <source>
        <dbReference type="ARBA" id="ARBA00048169"/>
    </source>
</evidence>
<dbReference type="InterPro" id="IPR036803">
    <property type="entry name" value="Porphobilinogen_deaminase_C_sf"/>
</dbReference>
<dbReference type="Gene3D" id="3.40.190.10">
    <property type="entry name" value="Periplasmic binding protein-like II"/>
    <property type="match status" value="2"/>
</dbReference>
<evidence type="ECO:0000256" key="6">
    <source>
        <dbReference type="ARBA" id="ARBA00023244"/>
    </source>
</evidence>
<dbReference type="InterPro" id="IPR022419">
    <property type="entry name" value="Porphobilin_deaminase_cofac_BS"/>
</dbReference>
<comment type="similarity">
    <text evidence="3 8">Belongs to the HMBS family.</text>
</comment>
<keyword evidence="5 8" id="KW-0808">Transferase</keyword>
<evidence type="ECO:0000256" key="3">
    <source>
        <dbReference type="ARBA" id="ARBA00005638"/>
    </source>
</evidence>
<dbReference type="GO" id="GO:0004418">
    <property type="term" value="F:hydroxymethylbilane synthase activity"/>
    <property type="evidence" value="ECO:0007669"/>
    <property type="project" value="UniProtKB-UniRule"/>
</dbReference>
<comment type="caution">
    <text evidence="11">The sequence shown here is derived from an EMBL/GenBank/DDBJ whole genome shotgun (WGS) entry which is preliminary data.</text>
</comment>
<accession>A0A366HRQ7</accession>
<evidence type="ECO:0000313" key="12">
    <source>
        <dbReference type="Proteomes" id="UP000253426"/>
    </source>
</evidence>
<feature type="domain" description="Porphobilinogen deaminase C-terminal" evidence="10">
    <location>
        <begin position="243"/>
        <end position="311"/>
    </location>
</feature>
<dbReference type="NCBIfam" id="TIGR00212">
    <property type="entry name" value="hemC"/>
    <property type="match status" value="1"/>
</dbReference>
<comment type="cofactor">
    <cofactor evidence="8">
        <name>dipyrromethane</name>
        <dbReference type="ChEBI" id="CHEBI:60342"/>
    </cofactor>
    <text evidence="8">Binds 1 dipyrromethane group covalently.</text>
</comment>
<keyword evidence="6 8" id="KW-0627">Porphyrin biosynthesis</keyword>
<comment type="miscellaneous">
    <text evidence="8">The porphobilinogen subunits are added to the dipyrromethane group.</text>
</comment>
<dbReference type="PROSITE" id="PS00533">
    <property type="entry name" value="PORPHOBILINOGEN_DEAM"/>
    <property type="match status" value="1"/>
</dbReference>
<feature type="domain" description="Porphobilinogen deaminase N-terminal" evidence="9">
    <location>
        <begin position="7"/>
        <end position="229"/>
    </location>
</feature>
<keyword evidence="12" id="KW-1185">Reference proteome</keyword>
<dbReference type="InterPro" id="IPR000860">
    <property type="entry name" value="HemC"/>
</dbReference>
<dbReference type="Proteomes" id="UP000253426">
    <property type="component" value="Unassembled WGS sequence"/>
</dbReference>
<dbReference type="Pfam" id="PF01379">
    <property type="entry name" value="Porphobil_deam"/>
    <property type="match status" value="1"/>
</dbReference>
<comment type="function">
    <text evidence="1 8">Tetrapolymerization of the monopyrrole PBG into the hydroxymethylbilane pre-uroporphyrinogen in several discrete steps.</text>
</comment>
<evidence type="ECO:0000256" key="2">
    <source>
        <dbReference type="ARBA" id="ARBA00004735"/>
    </source>
</evidence>
<dbReference type="SUPFAM" id="SSF53850">
    <property type="entry name" value="Periplasmic binding protein-like II"/>
    <property type="match status" value="1"/>
</dbReference>
<dbReference type="HAMAP" id="MF_00260">
    <property type="entry name" value="Porphobil_deam"/>
    <property type="match status" value="1"/>
</dbReference>
<dbReference type="SUPFAM" id="SSF54782">
    <property type="entry name" value="Porphobilinogen deaminase (hydroxymethylbilane synthase), C-terminal domain"/>
    <property type="match status" value="1"/>
</dbReference>
<name>A0A366HRQ7_9BACT</name>
<dbReference type="EMBL" id="QNRR01000003">
    <property type="protein sequence ID" value="RBP45459.1"/>
    <property type="molecule type" value="Genomic_DNA"/>
</dbReference>
<dbReference type="InterPro" id="IPR022418">
    <property type="entry name" value="Porphobilinogen_deaminase_C"/>
</dbReference>
<evidence type="ECO:0000256" key="5">
    <source>
        <dbReference type="ARBA" id="ARBA00022679"/>
    </source>
</evidence>